<evidence type="ECO:0000313" key="11">
    <source>
        <dbReference type="EMBL" id="MEI4550675.1"/>
    </source>
</evidence>
<keyword evidence="5 9" id="KW-0653">Protein transport</keyword>
<comment type="function">
    <text evidence="9">Part of the twin-arginine translocation (Tat) system that transports large folded proteins containing a characteristic twin-arginine motif in their signal peptide across membranes. Together with TatC, TatB is part of a receptor directly interacting with Tat signal peptides. TatB may form an oligomeric binding site that transiently accommodates folded Tat precursor proteins before their translocation.</text>
</comment>
<gene>
    <name evidence="9 11" type="primary">tatB</name>
    <name evidence="11" type="ORF">WAE96_13475</name>
</gene>
<dbReference type="PRINTS" id="PR01506">
    <property type="entry name" value="TATBPROTEIN"/>
</dbReference>
<evidence type="ECO:0000256" key="2">
    <source>
        <dbReference type="ARBA" id="ARBA00022448"/>
    </source>
</evidence>
<sequence length="113" mass="12823">MGFWELFVVLVVGLIVLGPERLPTAVRSVARWIKTVKQMATNVQAEINEELRVHELHQNLKKAEQQGMDNLSPELKRSVTELSEAAQSVTHSYKNTEQNTEQAQNSNNDQQPK</sequence>
<dbReference type="Proteomes" id="UP001382455">
    <property type="component" value="Unassembled WGS sequence"/>
</dbReference>
<keyword evidence="12" id="KW-1185">Reference proteome</keyword>
<evidence type="ECO:0000256" key="9">
    <source>
        <dbReference type="HAMAP-Rule" id="MF_00237"/>
    </source>
</evidence>
<evidence type="ECO:0000256" key="5">
    <source>
        <dbReference type="ARBA" id="ARBA00022927"/>
    </source>
</evidence>
<accession>A0ABU8EV96</accession>
<proteinExistence type="inferred from homology"/>
<reference evidence="11 12" key="1">
    <citation type="submission" date="2023-12" db="EMBL/GenBank/DDBJ databases">
        <title>Friends and Foes: Symbiotic and Algicidal bacterial influence on Karenia brevis blooms.</title>
        <authorList>
            <person name="Fei C."/>
            <person name="Mohamed A.R."/>
            <person name="Booker A."/>
            <person name="Arshad M."/>
            <person name="Klass S."/>
            <person name="Ahn S."/>
            <person name="Gilbert P.M."/>
            <person name="Heil C.A."/>
            <person name="Martinez J.M."/>
            <person name="Amin S.A."/>
        </authorList>
    </citation>
    <scope>NUCLEOTIDE SEQUENCE [LARGE SCALE GENOMIC DNA]</scope>
    <source>
        <strain evidence="11 12">CE15</strain>
    </source>
</reference>
<dbReference type="NCBIfam" id="TIGR01410">
    <property type="entry name" value="tatB"/>
    <property type="match status" value="1"/>
</dbReference>
<feature type="region of interest" description="Disordered" evidence="10">
    <location>
        <begin position="58"/>
        <end position="113"/>
    </location>
</feature>
<name>A0ABU8EV96_9GAMM</name>
<comment type="similarity">
    <text evidence="9">Belongs to the TatB family.</text>
</comment>
<dbReference type="Gene3D" id="1.20.5.3310">
    <property type="match status" value="1"/>
</dbReference>
<evidence type="ECO:0000256" key="1">
    <source>
        <dbReference type="ARBA" id="ARBA00004167"/>
    </source>
</evidence>
<protein>
    <recommendedName>
        <fullName evidence="9">Sec-independent protein translocase protein TatB</fullName>
    </recommendedName>
</protein>
<keyword evidence="4 9" id="KW-0812">Transmembrane</keyword>
<keyword evidence="2 9" id="KW-0813">Transport</keyword>
<evidence type="ECO:0000256" key="4">
    <source>
        <dbReference type="ARBA" id="ARBA00022692"/>
    </source>
</evidence>
<comment type="caution">
    <text evidence="11">The sequence shown here is derived from an EMBL/GenBank/DDBJ whole genome shotgun (WGS) entry which is preliminary data.</text>
</comment>
<keyword evidence="6 9" id="KW-1133">Transmembrane helix</keyword>
<keyword evidence="8 9" id="KW-0472">Membrane</keyword>
<evidence type="ECO:0000256" key="3">
    <source>
        <dbReference type="ARBA" id="ARBA00022475"/>
    </source>
</evidence>
<dbReference type="PANTHER" id="PTHR33162:SF1">
    <property type="entry name" value="SEC-INDEPENDENT PROTEIN TRANSLOCASE PROTEIN TATA, CHLOROPLASTIC"/>
    <property type="match status" value="1"/>
</dbReference>
<dbReference type="Pfam" id="PF02416">
    <property type="entry name" value="TatA_B_E"/>
    <property type="match status" value="1"/>
</dbReference>
<dbReference type="RefSeq" id="WP_100914345.1">
    <property type="nucleotide sequence ID" value="NZ_CP023398.1"/>
</dbReference>
<dbReference type="HAMAP" id="MF_00237">
    <property type="entry name" value="TatB"/>
    <property type="match status" value="1"/>
</dbReference>
<organism evidence="11 12">
    <name type="scientific">Pseudoalteromonas spongiae</name>
    <dbReference type="NCBI Taxonomy" id="298657"/>
    <lineage>
        <taxon>Bacteria</taxon>
        <taxon>Pseudomonadati</taxon>
        <taxon>Pseudomonadota</taxon>
        <taxon>Gammaproteobacteria</taxon>
        <taxon>Alteromonadales</taxon>
        <taxon>Pseudoalteromonadaceae</taxon>
        <taxon>Pseudoalteromonas</taxon>
    </lineage>
</organism>
<evidence type="ECO:0000256" key="6">
    <source>
        <dbReference type="ARBA" id="ARBA00022989"/>
    </source>
</evidence>
<feature type="compositionally biased region" description="Polar residues" evidence="10">
    <location>
        <begin position="85"/>
        <end position="113"/>
    </location>
</feature>
<keyword evidence="7 9" id="KW-0811">Translocation</keyword>
<evidence type="ECO:0000313" key="12">
    <source>
        <dbReference type="Proteomes" id="UP001382455"/>
    </source>
</evidence>
<evidence type="ECO:0000256" key="7">
    <source>
        <dbReference type="ARBA" id="ARBA00023010"/>
    </source>
</evidence>
<comment type="subcellular location">
    <subcellularLocation>
        <location evidence="9">Cell membrane</location>
        <topology evidence="9">Single-pass membrane protein</topology>
    </subcellularLocation>
    <subcellularLocation>
        <location evidence="1">Membrane</location>
        <topology evidence="1">Single-pass membrane protein</topology>
    </subcellularLocation>
</comment>
<evidence type="ECO:0000256" key="8">
    <source>
        <dbReference type="ARBA" id="ARBA00023136"/>
    </source>
</evidence>
<dbReference type="InterPro" id="IPR003369">
    <property type="entry name" value="TatA/B/E"/>
</dbReference>
<evidence type="ECO:0000256" key="10">
    <source>
        <dbReference type="SAM" id="MobiDB-lite"/>
    </source>
</evidence>
<dbReference type="EMBL" id="JBAWKS010000001">
    <property type="protein sequence ID" value="MEI4550675.1"/>
    <property type="molecule type" value="Genomic_DNA"/>
</dbReference>
<dbReference type="PANTHER" id="PTHR33162">
    <property type="entry name" value="SEC-INDEPENDENT PROTEIN TRANSLOCASE PROTEIN TATA, CHLOROPLASTIC"/>
    <property type="match status" value="1"/>
</dbReference>
<keyword evidence="3 9" id="KW-1003">Cell membrane</keyword>
<dbReference type="InterPro" id="IPR018448">
    <property type="entry name" value="TatB"/>
</dbReference>
<comment type="subunit">
    <text evidence="9">The Tat system comprises two distinct complexes: a TatABC complex, containing multiple copies of TatA, TatB and TatC subunits, and a separate TatA complex, containing only TatA subunits. Substrates initially bind to the TatABC complex, which probably triggers association of the separate TatA complex to form the active translocon.</text>
</comment>